<evidence type="ECO:0000256" key="3">
    <source>
        <dbReference type="ARBA" id="ARBA00022692"/>
    </source>
</evidence>
<feature type="transmembrane region" description="Helical" evidence="7">
    <location>
        <begin position="300"/>
        <end position="322"/>
    </location>
</feature>
<evidence type="ECO:0000256" key="6">
    <source>
        <dbReference type="ARBA" id="ARBA00023251"/>
    </source>
</evidence>
<dbReference type="PROSITE" id="PS50850">
    <property type="entry name" value="MFS"/>
    <property type="match status" value="1"/>
</dbReference>
<dbReference type="Gene3D" id="1.20.1250.20">
    <property type="entry name" value="MFS general substrate transporter like domains"/>
    <property type="match status" value="1"/>
</dbReference>
<keyword evidence="3 7" id="KW-0812">Transmembrane</keyword>
<evidence type="ECO:0000256" key="5">
    <source>
        <dbReference type="ARBA" id="ARBA00023136"/>
    </source>
</evidence>
<feature type="transmembrane region" description="Helical" evidence="7">
    <location>
        <begin position="38"/>
        <end position="56"/>
    </location>
</feature>
<keyword evidence="6" id="KW-0046">Antibiotic resistance</keyword>
<dbReference type="STRING" id="1214101.BN159_5820"/>
<keyword evidence="10" id="KW-1185">Reference proteome</keyword>
<comment type="subcellular location">
    <subcellularLocation>
        <location evidence="1">Cell membrane</location>
        <topology evidence="1">Multi-pass membrane protein</topology>
    </subcellularLocation>
</comment>
<dbReference type="KEGG" id="sdv:BN159_5820"/>
<dbReference type="eggNOG" id="COG0477">
    <property type="taxonomic scope" value="Bacteria"/>
</dbReference>
<dbReference type="PRINTS" id="PR01036">
    <property type="entry name" value="TCRTETB"/>
</dbReference>
<feature type="transmembrane region" description="Helical" evidence="7">
    <location>
        <begin position="228"/>
        <end position="247"/>
    </location>
</feature>
<feature type="transmembrane region" description="Helical" evidence="7">
    <location>
        <begin position="68"/>
        <end position="88"/>
    </location>
</feature>
<sequence>MGSGGTSQALKALGELNPVAMSIITNTFTDSRERARAIGVWGAVVGISMAAGPLVGGLLVDSVGWRSIFWLNLPVGMAALALTLRYVPESRAPKPRRVDPVGQVLVIALFGSLTYAIIEAPTSLTAVIPFAALSVIALIALLRYEPRRTDPLIDLRFFRSAPFSGATVIAISAFAALGGFLFLSTLYLQNVRGLSALQAGLWMLPLAVPTFLCAPLSGRLIGSRGPRLPLLIAGVTMTASALLFAVLDAETSNTTLFLGYVLFGIGFGFVNAPITNTAVSGMPRAQAGVAAAVASTSRQLGQTLGVAVVGAVLAAGVGSSPYREAFVTAAVPGWWILTGCGLVVLGLGLLTTGPWAQRTSERAAERLESVSGSVAAPSLVRAVKK</sequence>
<dbReference type="Proteomes" id="UP000008043">
    <property type="component" value="Chromosome"/>
</dbReference>
<dbReference type="AlphaFoldDB" id="K4RBI3"/>
<evidence type="ECO:0000256" key="4">
    <source>
        <dbReference type="ARBA" id="ARBA00022989"/>
    </source>
</evidence>
<dbReference type="InterPro" id="IPR020846">
    <property type="entry name" value="MFS_dom"/>
</dbReference>
<feature type="transmembrane region" description="Helical" evidence="7">
    <location>
        <begin position="334"/>
        <end position="356"/>
    </location>
</feature>
<dbReference type="GO" id="GO:0046677">
    <property type="term" value="P:response to antibiotic"/>
    <property type="evidence" value="ECO:0007669"/>
    <property type="project" value="UniProtKB-KW"/>
</dbReference>
<dbReference type="InterPro" id="IPR036259">
    <property type="entry name" value="MFS_trans_sf"/>
</dbReference>
<dbReference type="PATRIC" id="fig|1214101.3.peg.5905"/>
<protein>
    <submittedName>
        <fullName evidence="9">Efflux protein</fullName>
    </submittedName>
</protein>
<keyword evidence="2" id="KW-0813">Transport</keyword>
<proteinExistence type="predicted"/>
<organism evidence="9 10">
    <name type="scientific">Streptomyces davaonensis (strain DSM 101723 / JCM 4913 / KCC S-0913 / 768)</name>
    <dbReference type="NCBI Taxonomy" id="1214101"/>
    <lineage>
        <taxon>Bacteria</taxon>
        <taxon>Bacillati</taxon>
        <taxon>Actinomycetota</taxon>
        <taxon>Actinomycetes</taxon>
        <taxon>Kitasatosporales</taxon>
        <taxon>Streptomycetaceae</taxon>
        <taxon>Streptomyces</taxon>
    </lineage>
</organism>
<dbReference type="PANTHER" id="PTHR42718:SF9">
    <property type="entry name" value="MAJOR FACILITATOR SUPERFAMILY MULTIDRUG TRANSPORTER MFSC"/>
    <property type="match status" value="1"/>
</dbReference>
<evidence type="ECO:0000256" key="7">
    <source>
        <dbReference type="SAM" id="Phobius"/>
    </source>
</evidence>
<keyword evidence="4 7" id="KW-1133">Transmembrane helix</keyword>
<name>K4RBI3_STRDJ</name>
<feature type="transmembrane region" description="Helical" evidence="7">
    <location>
        <begin position="199"/>
        <end position="216"/>
    </location>
</feature>
<feature type="transmembrane region" description="Helical" evidence="7">
    <location>
        <begin position="100"/>
        <end position="118"/>
    </location>
</feature>
<dbReference type="Gene3D" id="1.20.1720.10">
    <property type="entry name" value="Multidrug resistance protein D"/>
    <property type="match status" value="1"/>
</dbReference>
<evidence type="ECO:0000256" key="2">
    <source>
        <dbReference type="ARBA" id="ARBA00022448"/>
    </source>
</evidence>
<reference evidence="9 10" key="1">
    <citation type="journal article" date="2012" name="J. Bacteriol.">
        <title>Genome sequence of the bacterium Streptomyces davawensis JCM 4913 and heterologous production of the unique antibiotic roseoflavin.</title>
        <authorList>
            <person name="Jankowitsch F."/>
            <person name="Schwarz J."/>
            <person name="Ruckert C."/>
            <person name="Gust B."/>
            <person name="Szczepanowski R."/>
            <person name="Blom J."/>
            <person name="Pelzer S."/>
            <person name="Kalinowski J."/>
            <person name="Mack M."/>
        </authorList>
    </citation>
    <scope>NUCLEOTIDE SEQUENCE [LARGE SCALE GENOMIC DNA]</scope>
    <source>
        <strain evidence="10">DSM 101723 / JCM 4913 / KCC S-0913 / 768</strain>
    </source>
</reference>
<evidence type="ECO:0000256" key="1">
    <source>
        <dbReference type="ARBA" id="ARBA00004651"/>
    </source>
</evidence>
<evidence type="ECO:0000313" key="9">
    <source>
        <dbReference type="EMBL" id="CCK30199.1"/>
    </source>
</evidence>
<dbReference type="CDD" id="cd17321">
    <property type="entry name" value="MFS_MMR_MDR_like"/>
    <property type="match status" value="1"/>
</dbReference>
<accession>K4RBI3</accession>
<dbReference type="GO" id="GO:0005886">
    <property type="term" value="C:plasma membrane"/>
    <property type="evidence" value="ECO:0007669"/>
    <property type="project" value="UniProtKB-SubCell"/>
</dbReference>
<evidence type="ECO:0000313" key="10">
    <source>
        <dbReference type="Proteomes" id="UP000008043"/>
    </source>
</evidence>
<gene>
    <name evidence="9" type="ORF">BN159_5820</name>
</gene>
<feature type="transmembrane region" description="Helical" evidence="7">
    <location>
        <begin position="259"/>
        <end position="279"/>
    </location>
</feature>
<evidence type="ECO:0000259" key="8">
    <source>
        <dbReference type="PROSITE" id="PS50850"/>
    </source>
</evidence>
<dbReference type="InterPro" id="IPR011701">
    <property type="entry name" value="MFS"/>
</dbReference>
<keyword evidence="5 7" id="KW-0472">Membrane</keyword>
<dbReference type="Pfam" id="PF07690">
    <property type="entry name" value="MFS_1"/>
    <property type="match status" value="1"/>
</dbReference>
<dbReference type="PANTHER" id="PTHR42718">
    <property type="entry name" value="MAJOR FACILITATOR SUPERFAMILY MULTIDRUG TRANSPORTER MFSC"/>
    <property type="match status" value="1"/>
</dbReference>
<dbReference type="HOGENOM" id="CLU_000960_28_2_11"/>
<dbReference type="EMBL" id="HE971709">
    <property type="protein sequence ID" value="CCK30199.1"/>
    <property type="molecule type" value="Genomic_DNA"/>
</dbReference>
<feature type="transmembrane region" description="Helical" evidence="7">
    <location>
        <begin position="124"/>
        <end position="142"/>
    </location>
</feature>
<dbReference type="SUPFAM" id="SSF103473">
    <property type="entry name" value="MFS general substrate transporter"/>
    <property type="match status" value="1"/>
</dbReference>
<dbReference type="GO" id="GO:0022857">
    <property type="term" value="F:transmembrane transporter activity"/>
    <property type="evidence" value="ECO:0007669"/>
    <property type="project" value="InterPro"/>
</dbReference>
<feature type="transmembrane region" description="Helical" evidence="7">
    <location>
        <begin position="163"/>
        <end position="187"/>
    </location>
</feature>
<feature type="domain" description="Major facilitator superfamily (MFS) profile" evidence="8">
    <location>
        <begin position="1"/>
        <end position="356"/>
    </location>
</feature>